<sequence>MPRNSKIKVEVVDKQVAPHLPPPKEIRSNQSDILETSQRLLPTITSIISQHQWITVDILNWYLPTHSSYHPTVVISARDTSDDLWWSTTLPDIRRAIKETGNGLEVVLLFLDCLDISATPPTGYQPADTFIKMHFNDNEFALGTSCGLMGSNTSGTLGGFVVVERGGEQIKLGLTNCHVLLRGTKLNLESTMSPCSTLEELKAVSPSDVDHEVLTCEIQGCIAYESERLEKLEQAYATSHDRFLGTIFATSGFTTWPPTDRSNTSDELLSPISWALDWCLIRLGNRVRLSNLPEYLPKDVEIMERVPIGFWACVDPRINYEVMKRGRSTAWTRGRITAIDSTIHPGNGLPQLQRGESTIFQDNIYGFFDDKPVMVHTIVSTSKDELFFTQKGDSGSIVLLNKKAKGPQKIPPGTTLGIVFASNRLVSYMIPIELVVKSIESVTGGKVVQPQEWTSPT</sequence>
<dbReference type="Proteomes" id="UP000799444">
    <property type="component" value="Unassembled WGS sequence"/>
</dbReference>
<organism evidence="1 2">
    <name type="scientific">Polyplosphaeria fusca</name>
    <dbReference type="NCBI Taxonomy" id="682080"/>
    <lineage>
        <taxon>Eukaryota</taxon>
        <taxon>Fungi</taxon>
        <taxon>Dikarya</taxon>
        <taxon>Ascomycota</taxon>
        <taxon>Pezizomycotina</taxon>
        <taxon>Dothideomycetes</taxon>
        <taxon>Pleosporomycetidae</taxon>
        <taxon>Pleosporales</taxon>
        <taxon>Tetraplosphaeriaceae</taxon>
        <taxon>Polyplosphaeria</taxon>
    </lineage>
</organism>
<keyword evidence="2" id="KW-1185">Reference proteome</keyword>
<evidence type="ECO:0000313" key="2">
    <source>
        <dbReference type="Proteomes" id="UP000799444"/>
    </source>
</evidence>
<dbReference type="EMBL" id="ML996268">
    <property type="protein sequence ID" value="KAF2728736.1"/>
    <property type="molecule type" value="Genomic_DNA"/>
</dbReference>
<accession>A0A9P4QPR6</accession>
<dbReference type="AlphaFoldDB" id="A0A9P4QPR6"/>
<comment type="caution">
    <text evidence="1">The sequence shown here is derived from an EMBL/GenBank/DDBJ whole genome shotgun (WGS) entry which is preliminary data.</text>
</comment>
<evidence type="ECO:0000313" key="1">
    <source>
        <dbReference type="EMBL" id="KAF2728736.1"/>
    </source>
</evidence>
<name>A0A9P4QPR6_9PLEO</name>
<protein>
    <submittedName>
        <fullName evidence="1">Uncharacterized protein</fullName>
    </submittedName>
</protein>
<gene>
    <name evidence="1" type="ORF">EJ04DRAFT_569254</name>
</gene>
<dbReference type="OrthoDB" id="5351220at2759"/>
<reference evidence="1" key="1">
    <citation type="journal article" date="2020" name="Stud. Mycol.">
        <title>101 Dothideomycetes genomes: a test case for predicting lifestyles and emergence of pathogens.</title>
        <authorList>
            <person name="Haridas S."/>
            <person name="Albert R."/>
            <person name="Binder M."/>
            <person name="Bloem J."/>
            <person name="Labutti K."/>
            <person name="Salamov A."/>
            <person name="Andreopoulos B."/>
            <person name="Baker S."/>
            <person name="Barry K."/>
            <person name="Bills G."/>
            <person name="Bluhm B."/>
            <person name="Cannon C."/>
            <person name="Castanera R."/>
            <person name="Culley D."/>
            <person name="Daum C."/>
            <person name="Ezra D."/>
            <person name="Gonzalez J."/>
            <person name="Henrissat B."/>
            <person name="Kuo A."/>
            <person name="Liang C."/>
            <person name="Lipzen A."/>
            <person name="Lutzoni F."/>
            <person name="Magnuson J."/>
            <person name="Mondo S."/>
            <person name="Nolan M."/>
            <person name="Ohm R."/>
            <person name="Pangilinan J."/>
            <person name="Park H.-J."/>
            <person name="Ramirez L."/>
            <person name="Alfaro M."/>
            <person name="Sun H."/>
            <person name="Tritt A."/>
            <person name="Yoshinaga Y."/>
            <person name="Zwiers L.-H."/>
            <person name="Turgeon B."/>
            <person name="Goodwin S."/>
            <person name="Spatafora J."/>
            <person name="Crous P."/>
            <person name="Grigoriev I."/>
        </authorList>
    </citation>
    <scope>NUCLEOTIDE SEQUENCE</scope>
    <source>
        <strain evidence="1">CBS 125425</strain>
    </source>
</reference>
<proteinExistence type="predicted"/>